<gene>
    <name evidence="1" type="ORF">Metus_0057</name>
</gene>
<sequence length="109" mass="12304">MSKKQLEVEVWGANVLDLMNFPGIKVEFVRYKGCDNESCGHIEHDPIDKVYKVTFPEGTKVRKAPQEKGTEYEVPDGPVIRIVQGGDFHDKVLIMESKKKSKEPKMGLG</sequence>
<proteinExistence type="predicted"/>
<accession>A0A444L8W9</accession>
<dbReference type="Proteomes" id="UP000288215">
    <property type="component" value="Unassembled WGS sequence"/>
</dbReference>
<name>A0A444L8W9_METS7</name>
<dbReference type="AlphaFoldDB" id="A0A444L8W9"/>
<evidence type="ECO:0000313" key="1">
    <source>
        <dbReference type="EMBL" id="RWX74032.1"/>
    </source>
</evidence>
<dbReference type="EMBL" id="RXGA01000001">
    <property type="protein sequence ID" value="RWX74032.1"/>
    <property type="molecule type" value="Genomic_DNA"/>
</dbReference>
<reference evidence="1 2" key="1">
    <citation type="submission" date="2018-12" db="EMBL/GenBank/DDBJ databases">
        <title>The complete genome of the methanogenic archaea of the candidate phylum Verstraetearchaeota, obtained from the metagenome of underground thermal water.</title>
        <authorList>
            <person name="Kadnikov V.V."/>
            <person name="Mardanov A.V."/>
            <person name="Beletsky A.V."/>
            <person name="Karnachuk O.V."/>
            <person name="Ravin N.V."/>
        </authorList>
    </citation>
    <scope>NUCLEOTIDE SEQUENCE [LARGE SCALE GENOMIC DNA]</scope>
    <source>
        <strain evidence="1">Ch88</strain>
    </source>
</reference>
<protein>
    <submittedName>
        <fullName evidence="1">Uncharacterized protein</fullName>
    </submittedName>
</protein>
<organism evidence="1 2">
    <name type="scientific">Methanosuratincola subterraneus</name>
    <dbReference type="NCBI Taxonomy" id="2593994"/>
    <lineage>
        <taxon>Archaea</taxon>
        <taxon>Thermoproteota</taxon>
        <taxon>Methanosuratincolia</taxon>
        <taxon>Candidatus Methanomethylicales</taxon>
        <taxon>Candidatus Methanomethylicaceae</taxon>
        <taxon>Candidatus Methanosuratincola (ex Vanwonterghem et al. 2016)</taxon>
    </lineage>
</organism>
<evidence type="ECO:0000313" key="2">
    <source>
        <dbReference type="Proteomes" id="UP000288215"/>
    </source>
</evidence>
<comment type="caution">
    <text evidence="1">The sequence shown here is derived from an EMBL/GenBank/DDBJ whole genome shotgun (WGS) entry which is preliminary data.</text>
</comment>